<dbReference type="AlphaFoldDB" id="A0A9D2KPB7"/>
<evidence type="ECO:0000313" key="4">
    <source>
        <dbReference type="EMBL" id="HJA72024.1"/>
    </source>
</evidence>
<comment type="caution">
    <text evidence="4">The sequence shown here is derived from an EMBL/GenBank/DDBJ whole genome shotgun (WGS) entry which is preliminary data.</text>
</comment>
<dbReference type="Proteomes" id="UP000823900">
    <property type="component" value="Unassembled WGS sequence"/>
</dbReference>
<evidence type="ECO:0000259" key="3">
    <source>
        <dbReference type="Pfam" id="PF02581"/>
    </source>
</evidence>
<evidence type="ECO:0000256" key="2">
    <source>
        <dbReference type="ARBA" id="ARBA00022977"/>
    </source>
</evidence>
<dbReference type="GO" id="GO:0009228">
    <property type="term" value="P:thiamine biosynthetic process"/>
    <property type="evidence" value="ECO:0007669"/>
    <property type="project" value="UniProtKB-KW"/>
</dbReference>
<comment type="pathway">
    <text evidence="1">Cofactor biosynthesis; thiamine diphosphate biosynthesis.</text>
</comment>
<organism evidence="4 5">
    <name type="scientific">Candidatus Lachnoclostridium stercoravium</name>
    <dbReference type="NCBI Taxonomy" id="2838633"/>
    <lineage>
        <taxon>Bacteria</taxon>
        <taxon>Bacillati</taxon>
        <taxon>Bacillota</taxon>
        <taxon>Clostridia</taxon>
        <taxon>Lachnospirales</taxon>
        <taxon>Lachnospiraceae</taxon>
    </lineage>
</organism>
<evidence type="ECO:0000313" key="5">
    <source>
        <dbReference type="Proteomes" id="UP000823900"/>
    </source>
</evidence>
<keyword evidence="2" id="KW-0784">Thiamine biosynthesis</keyword>
<dbReference type="PANTHER" id="PTHR20857">
    <property type="entry name" value="THIAMINE-PHOSPHATE PYROPHOSPHORYLASE"/>
    <property type="match status" value="1"/>
</dbReference>
<dbReference type="GO" id="GO:0005737">
    <property type="term" value="C:cytoplasm"/>
    <property type="evidence" value="ECO:0007669"/>
    <property type="project" value="TreeGrafter"/>
</dbReference>
<reference evidence="4" key="2">
    <citation type="submission" date="2021-04" db="EMBL/GenBank/DDBJ databases">
        <authorList>
            <person name="Gilroy R."/>
        </authorList>
    </citation>
    <scope>NUCLEOTIDE SEQUENCE</scope>
    <source>
        <strain evidence="4">CHK178-16964</strain>
    </source>
</reference>
<gene>
    <name evidence="4" type="ORF">IAA07_10710</name>
</gene>
<dbReference type="CDD" id="cd00564">
    <property type="entry name" value="TMP_TenI"/>
    <property type="match status" value="1"/>
</dbReference>
<name>A0A9D2KPB7_9FIRM</name>
<dbReference type="Gene3D" id="3.20.20.70">
    <property type="entry name" value="Aldolase class I"/>
    <property type="match status" value="1"/>
</dbReference>
<dbReference type="SUPFAM" id="SSF51391">
    <property type="entry name" value="Thiamin phosphate synthase"/>
    <property type="match status" value="1"/>
</dbReference>
<dbReference type="Pfam" id="PF02581">
    <property type="entry name" value="TMP-TENI"/>
    <property type="match status" value="1"/>
</dbReference>
<dbReference type="PANTHER" id="PTHR20857:SF15">
    <property type="entry name" value="THIAMINE-PHOSPHATE SYNTHASE"/>
    <property type="match status" value="1"/>
</dbReference>
<dbReference type="InterPro" id="IPR022998">
    <property type="entry name" value="ThiamineP_synth_TenI"/>
</dbReference>
<dbReference type="GO" id="GO:0004789">
    <property type="term" value="F:thiamine-phosphate diphosphorylase activity"/>
    <property type="evidence" value="ECO:0007669"/>
    <property type="project" value="TreeGrafter"/>
</dbReference>
<evidence type="ECO:0000256" key="1">
    <source>
        <dbReference type="ARBA" id="ARBA00004948"/>
    </source>
</evidence>
<feature type="domain" description="Thiamine phosphate synthase/TenI" evidence="3">
    <location>
        <begin position="7"/>
        <end position="188"/>
    </location>
</feature>
<proteinExistence type="predicted"/>
<protein>
    <submittedName>
        <fullName evidence="4">Thiamine phosphate synthase</fullName>
    </submittedName>
</protein>
<dbReference type="EMBL" id="DWZA01000093">
    <property type="protein sequence ID" value="HJA72024.1"/>
    <property type="molecule type" value="Genomic_DNA"/>
</dbReference>
<accession>A0A9D2KPB7</accession>
<sequence>MEQTKIIAVTNRKLYERPFLEQIRRIVEKKPYAIILREKDLPEPEYEELAAQVLPVCREGGVTCILHTYAGAARRLGCKSIHMPLWLLEERVQEDPDFIRNYGFQDVGVSTHSLEDAQKAEALGATYVTAGHIFVTDCKKGLEPRGLEFLKNVCDGVKIPVFAIGGIHPFNQEEPIKAGAAGVCMMSDFAR</sequence>
<reference evidence="4" key="1">
    <citation type="journal article" date="2021" name="PeerJ">
        <title>Extensive microbial diversity within the chicken gut microbiome revealed by metagenomics and culture.</title>
        <authorList>
            <person name="Gilroy R."/>
            <person name="Ravi A."/>
            <person name="Getino M."/>
            <person name="Pursley I."/>
            <person name="Horton D.L."/>
            <person name="Alikhan N.F."/>
            <person name="Baker D."/>
            <person name="Gharbi K."/>
            <person name="Hall N."/>
            <person name="Watson M."/>
            <person name="Adriaenssens E.M."/>
            <person name="Foster-Nyarko E."/>
            <person name="Jarju S."/>
            <person name="Secka A."/>
            <person name="Antonio M."/>
            <person name="Oren A."/>
            <person name="Chaudhuri R.R."/>
            <person name="La Ragione R."/>
            <person name="Hildebrand F."/>
            <person name="Pallen M.J."/>
        </authorList>
    </citation>
    <scope>NUCLEOTIDE SEQUENCE</scope>
    <source>
        <strain evidence="4">CHK178-16964</strain>
    </source>
</reference>
<dbReference type="InterPro" id="IPR013785">
    <property type="entry name" value="Aldolase_TIM"/>
</dbReference>
<dbReference type="InterPro" id="IPR036206">
    <property type="entry name" value="ThiamineP_synth_sf"/>
</dbReference>